<accession>A0A449I4I1</accession>
<dbReference type="EMBL" id="CAACYH010000004">
    <property type="protein sequence ID" value="VFB14373.1"/>
    <property type="molecule type" value="Genomic_DNA"/>
</dbReference>
<dbReference type="AlphaFoldDB" id="A0A449I4I1"/>
<protein>
    <submittedName>
        <fullName evidence="1">Uncharacterized protein</fullName>
    </submittedName>
</protein>
<organism evidence="1 2">
    <name type="scientific">Prevotella heparinolytica</name>
    <dbReference type="NCBI Taxonomy" id="28113"/>
    <lineage>
        <taxon>Bacteria</taxon>
        <taxon>Pseudomonadati</taxon>
        <taxon>Bacteroidota</taxon>
        <taxon>Bacteroidia</taxon>
        <taxon>Bacteroidales</taxon>
        <taxon>Bacteroidaceae</taxon>
        <taxon>Bacteroides</taxon>
    </lineage>
</organism>
<dbReference type="Proteomes" id="UP000396835">
    <property type="component" value="Unassembled WGS sequence"/>
</dbReference>
<proteinExistence type="predicted"/>
<evidence type="ECO:0000313" key="2">
    <source>
        <dbReference type="Proteomes" id="UP000396835"/>
    </source>
</evidence>
<sequence length="203" mass="23735">MNIGLTIKSIIRWEQLTGKAFPELDYTSREDVEALLYTTTMCNSHEEQYTFEVFRLALEDPALTKQLISELERFFAVMAQYQVKTKGYNVENAEPEKIGKIVSTLIMEGLSPDYALNDMELCDLPLYIDAYERKRKEEMEASRIWTYLTILPHVDSKKLKSARDIFPFPWELEDIRKEAERAVEEDGDKFEQFMKTKKSDYGG</sequence>
<dbReference type="RefSeq" id="WP_207385627.1">
    <property type="nucleotide sequence ID" value="NZ_CAACYH010000004.1"/>
</dbReference>
<reference evidence="1 2" key="1">
    <citation type="submission" date="2019-02" db="EMBL/GenBank/DDBJ databases">
        <authorList>
            <consortium name="Pathogen Informatics"/>
        </authorList>
    </citation>
    <scope>NUCLEOTIDE SEQUENCE [LARGE SCALE GENOMIC DNA]</scope>
    <source>
        <strain evidence="1 2">3012STDY7078512</strain>
    </source>
</reference>
<gene>
    <name evidence="1" type="ORF">NCTC7812_01925</name>
</gene>
<name>A0A449I4I1_9BACE</name>
<evidence type="ECO:0000313" key="1">
    <source>
        <dbReference type="EMBL" id="VFB14373.1"/>
    </source>
</evidence>